<keyword evidence="2" id="KW-0444">Lipid biosynthesis</keyword>
<evidence type="ECO:0000256" key="3">
    <source>
        <dbReference type="ARBA" id="ARBA00022679"/>
    </source>
</evidence>
<evidence type="ECO:0000256" key="9">
    <source>
        <dbReference type="ARBA" id="ARBA00023160"/>
    </source>
</evidence>
<evidence type="ECO:0000256" key="10">
    <source>
        <dbReference type="SAM" id="Phobius"/>
    </source>
</evidence>
<evidence type="ECO:0000256" key="6">
    <source>
        <dbReference type="ARBA" id="ARBA00022989"/>
    </source>
</evidence>
<dbReference type="GO" id="GO:0016020">
    <property type="term" value="C:membrane"/>
    <property type="evidence" value="ECO:0007669"/>
    <property type="project" value="UniProtKB-SubCell"/>
</dbReference>
<evidence type="ECO:0000256" key="7">
    <source>
        <dbReference type="ARBA" id="ARBA00023098"/>
    </source>
</evidence>
<comment type="caution">
    <text evidence="11">The sequence shown here is derived from an EMBL/GenBank/DDBJ whole genome shotgun (WGS) entry which is preliminary data.</text>
</comment>
<dbReference type="GO" id="GO:0009922">
    <property type="term" value="F:fatty acid elongase activity"/>
    <property type="evidence" value="ECO:0007669"/>
    <property type="project" value="InterPro"/>
</dbReference>
<comment type="subcellular location">
    <subcellularLocation>
        <location evidence="1">Membrane</location>
        <topology evidence="1">Multi-pass membrane protein</topology>
    </subcellularLocation>
</comment>
<keyword evidence="8 10" id="KW-0472">Membrane</keyword>
<dbReference type="GO" id="GO:0006633">
    <property type="term" value="P:fatty acid biosynthetic process"/>
    <property type="evidence" value="ECO:0007669"/>
    <property type="project" value="UniProtKB-KW"/>
</dbReference>
<dbReference type="Pfam" id="PF01151">
    <property type="entry name" value="ELO"/>
    <property type="match status" value="1"/>
</dbReference>
<proteinExistence type="predicted"/>
<keyword evidence="4 10" id="KW-0812">Transmembrane</keyword>
<sequence>MTWLNEWFKEQFPSYKLALQHADPRTKDWFLLWRDPVPAVTLALIYLAIVIIGPRYMRNRQPFHIPSSILFIYNMALVVLSAYMVEE</sequence>
<dbReference type="InterPro" id="IPR002076">
    <property type="entry name" value="ELO_fam"/>
</dbReference>
<evidence type="ECO:0000256" key="8">
    <source>
        <dbReference type="ARBA" id="ARBA00023136"/>
    </source>
</evidence>
<dbReference type="Proteomes" id="UP000663828">
    <property type="component" value="Unassembled WGS sequence"/>
</dbReference>
<organism evidence="11 12">
    <name type="scientific">Adineta ricciae</name>
    <name type="common">Rotifer</name>
    <dbReference type="NCBI Taxonomy" id="249248"/>
    <lineage>
        <taxon>Eukaryota</taxon>
        <taxon>Metazoa</taxon>
        <taxon>Spiralia</taxon>
        <taxon>Gnathifera</taxon>
        <taxon>Rotifera</taxon>
        <taxon>Eurotatoria</taxon>
        <taxon>Bdelloidea</taxon>
        <taxon>Adinetida</taxon>
        <taxon>Adinetidae</taxon>
        <taxon>Adineta</taxon>
    </lineage>
</organism>
<feature type="transmembrane region" description="Helical" evidence="10">
    <location>
        <begin position="37"/>
        <end position="56"/>
    </location>
</feature>
<keyword evidence="3" id="KW-0808">Transferase</keyword>
<keyword evidence="5" id="KW-0276">Fatty acid metabolism</keyword>
<feature type="transmembrane region" description="Helical" evidence="10">
    <location>
        <begin position="68"/>
        <end position="85"/>
    </location>
</feature>
<feature type="non-terminal residue" evidence="11">
    <location>
        <position position="87"/>
    </location>
</feature>
<gene>
    <name evidence="11" type="ORF">XAT740_LOCUS18040</name>
</gene>
<dbReference type="AlphaFoldDB" id="A0A814NP19"/>
<evidence type="ECO:0008006" key="13">
    <source>
        <dbReference type="Google" id="ProtNLM"/>
    </source>
</evidence>
<keyword evidence="6 10" id="KW-1133">Transmembrane helix</keyword>
<evidence type="ECO:0000313" key="11">
    <source>
        <dbReference type="EMBL" id="CAF1094926.1"/>
    </source>
</evidence>
<evidence type="ECO:0000256" key="4">
    <source>
        <dbReference type="ARBA" id="ARBA00022692"/>
    </source>
</evidence>
<accession>A0A814NP19</accession>
<keyword evidence="7" id="KW-0443">Lipid metabolism</keyword>
<evidence type="ECO:0000313" key="12">
    <source>
        <dbReference type="Proteomes" id="UP000663828"/>
    </source>
</evidence>
<reference evidence="11" key="1">
    <citation type="submission" date="2021-02" db="EMBL/GenBank/DDBJ databases">
        <authorList>
            <person name="Nowell W R."/>
        </authorList>
    </citation>
    <scope>NUCLEOTIDE SEQUENCE</scope>
</reference>
<name>A0A814NP19_ADIRI</name>
<keyword evidence="9" id="KW-0275">Fatty acid biosynthesis</keyword>
<evidence type="ECO:0000256" key="5">
    <source>
        <dbReference type="ARBA" id="ARBA00022832"/>
    </source>
</evidence>
<protein>
    <recommendedName>
        <fullName evidence="13">Very-long-chain 3-oxoacyl-CoA synthase</fullName>
    </recommendedName>
</protein>
<keyword evidence="12" id="KW-1185">Reference proteome</keyword>
<evidence type="ECO:0000256" key="1">
    <source>
        <dbReference type="ARBA" id="ARBA00004141"/>
    </source>
</evidence>
<evidence type="ECO:0000256" key="2">
    <source>
        <dbReference type="ARBA" id="ARBA00022516"/>
    </source>
</evidence>
<dbReference type="EMBL" id="CAJNOR010001192">
    <property type="protein sequence ID" value="CAF1094926.1"/>
    <property type="molecule type" value="Genomic_DNA"/>
</dbReference>